<reference evidence="2 3" key="1">
    <citation type="journal article" date="2008" name="Nature">
        <title>The genome of the choanoflagellate Monosiga brevicollis and the origin of metazoans.</title>
        <authorList>
            <consortium name="JGI Sequencing"/>
            <person name="King N."/>
            <person name="Westbrook M.J."/>
            <person name="Young S.L."/>
            <person name="Kuo A."/>
            <person name="Abedin M."/>
            <person name="Chapman J."/>
            <person name="Fairclough S."/>
            <person name="Hellsten U."/>
            <person name="Isogai Y."/>
            <person name="Letunic I."/>
            <person name="Marr M."/>
            <person name="Pincus D."/>
            <person name="Putnam N."/>
            <person name="Rokas A."/>
            <person name="Wright K.J."/>
            <person name="Zuzow R."/>
            <person name="Dirks W."/>
            <person name="Good M."/>
            <person name="Goodstein D."/>
            <person name="Lemons D."/>
            <person name="Li W."/>
            <person name="Lyons J.B."/>
            <person name="Morris A."/>
            <person name="Nichols S."/>
            <person name="Richter D.J."/>
            <person name="Salamov A."/>
            <person name="Bork P."/>
            <person name="Lim W.A."/>
            <person name="Manning G."/>
            <person name="Miller W.T."/>
            <person name="McGinnis W."/>
            <person name="Shapiro H."/>
            <person name="Tjian R."/>
            <person name="Grigoriev I.V."/>
            <person name="Rokhsar D."/>
        </authorList>
    </citation>
    <scope>NUCLEOTIDE SEQUENCE [LARGE SCALE GENOMIC DNA]</scope>
    <source>
        <strain evidence="3">MX1 / ATCC 50154</strain>
    </source>
</reference>
<sequence length="333" mass="34788">MGCGSSTAAVVRSSSANAPTHPVPEPGHSNSASMPVQSSQASAAAVIDAETDVAALPSSGLSKHREDTHSTAQSSTTTFDASALPDDATLGMNRTISSTTVDAIVCDEADDLIRPVVDASQPRLDTDATMDSDANAAPQTPEAVVTKEQRDATPTIHAYAEGNVKGDDDRQHEAADANERSMIESDNPLETTFILESSSTLRASTPKRSSALADPLTTDGDETNQAAAHDLMTLQTLPLDDDGQLSDPETDRPAPDSGLSRTASSDSLANFRLQVDVGGSLGRHDPPVVAGKQSDEGEDADQTNGLVDDAELDRLLLLEQEADLADADELSNW</sequence>
<feature type="compositionally biased region" description="Low complexity" evidence="1">
    <location>
        <begin position="31"/>
        <end position="46"/>
    </location>
</feature>
<keyword evidence="3" id="KW-1185">Reference proteome</keyword>
<feature type="compositionally biased region" description="Low complexity" evidence="1">
    <location>
        <begin position="1"/>
        <end position="18"/>
    </location>
</feature>
<evidence type="ECO:0000313" key="3">
    <source>
        <dbReference type="Proteomes" id="UP000001357"/>
    </source>
</evidence>
<dbReference type="AlphaFoldDB" id="A9VD75"/>
<accession>A9VD75</accession>
<evidence type="ECO:0000256" key="1">
    <source>
        <dbReference type="SAM" id="MobiDB-lite"/>
    </source>
</evidence>
<dbReference type="InParanoid" id="A9VD75"/>
<organism evidence="2 3">
    <name type="scientific">Monosiga brevicollis</name>
    <name type="common">Choanoflagellate</name>
    <dbReference type="NCBI Taxonomy" id="81824"/>
    <lineage>
        <taxon>Eukaryota</taxon>
        <taxon>Choanoflagellata</taxon>
        <taxon>Craspedida</taxon>
        <taxon>Salpingoecidae</taxon>
        <taxon>Monosiga</taxon>
    </lineage>
</organism>
<feature type="region of interest" description="Disordered" evidence="1">
    <location>
        <begin position="1"/>
        <end position="88"/>
    </location>
</feature>
<protein>
    <submittedName>
        <fullName evidence="2">Uncharacterized protein</fullName>
    </submittedName>
</protein>
<dbReference type="KEGG" id="mbr:MONBRDRAFT_30171"/>
<dbReference type="RefSeq" id="XP_001750693.1">
    <property type="nucleotide sequence ID" value="XM_001750641.1"/>
</dbReference>
<feature type="compositionally biased region" description="Polar residues" evidence="1">
    <location>
        <begin position="70"/>
        <end position="80"/>
    </location>
</feature>
<name>A9VD75_MONBE</name>
<feature type="compositionally biased region" description="Polar residues" evidence="1">
    <location>
        <begin position="188"/>
        <end position="208"/>
    </location>
</feature>
<proteinExistence type="predicted"/>
<feature type="region of interest" description="Disordered" evidence="1">
    <location>
        <begin position="117"/>
        <end position="307"/>
    </location>
</feature>
<dbReference type="GeneID" id="5895958"/>
<evidence type="ECO:0000313" key="2">
    <source>
        <dbReference type="EMBL" id="EDQ84506.1"/>
    </source>
</evidence>
<feature type="compositionally biased region" description="Polar residues" evidence="1">
    <location>
        <begin position="259"/>
        <end position="268"/>
    </location>
</feature>
<gene>
    <name evidence="2" type="ORF">MONBRDRAFT_30171</name>
</gene>
<dbReference type="EMBL" id="CH991586">
    <property type="protein sequence ID" value="EDQ84506.1"/>
    <property type="molecule type" value="Genomic_DNA"/>
</dbReference>
<feature type="compositionally biased region" description="Basic and acidic residues" evidence="1">
    <location>
        <begin position="164"/>
        <end position="183"/>
    </location>
</feature>
<dbReference type="Proteomes" id="UP000001357">
    <property type="component" value="Unassembled WGS sequence"/>
</dbReference>